<organism evidence="2 3">
    <name type="scientific">Smittium culicis</name>
    <dbReference type="NCBI Taxonomy" id="133412"/>
    <lineage>
        <taxon>Eukaryota</taxon>
        <taxon>Fungi</taxon>
        <taxon>Fungi incertae sedis</taxon>
        <taxon>Zoopagomycota</taxon>
        <taxon>Kickxellomycotina</taxon>
        <taxon>Harpellomycetes</taxon>
        <taxon>Harpellales</taxon>
        <taxon>Legeriomycetaceae</taxon>
        <taxon>Smittium</taxon>
    </lineage>
</organism>
<feature type="compositionally biased region" description="Basic and acidic residues" evidence="1">
    <location>
        <begin position="157"/>
        <end position="166"/>
    </location>
</feature>
<protein>
    <submittedName>
        <fullName evidence="2">Uncharacterized protein</fullName>
    </submittedName>
</protein>
<dbReference type="OrthoDB" id="5662480at2759"/>
<dbReference type="Proteomes" id="UP000187283">
    <property type="component" value="Unassembled WGS sequence"/>
</dbReference>
<gene>
    <name evidence="2" type="ORF">AYI70_g2370</name>
</gene>
<dbReference type="EMBL" id="LSSN01000570">
    <property type="protein sequence ID" value="OMJ23285.1"/>
    <property type="molecule type" value="Genomic_DNA"/>
</dbReference>
<accession>A0A1R1Y8X0</accession>
<evidence type="ECO:0000256" key="1">
    <source>
        <dbReference type="SAM" id="MobiDB-lite"/>
    </source>
</evidence>
<feature type="region of interest" description="Disordered" evidence="1">
    <location>
        <begin position="140"/>
        <end position="166"/>
    </location>
</feature>
<name>A0A1R1Y8X0_9FUNG</name>
<evidence type="ECO:0000313" key="2">
    <source>
        <dbReference type="EMBL" id="OMJ23285.1"/>
    </source>
</evidence>
<evidence type="ECO:0000313" key="3">
    <source>
        <dbReference type="Proteomes" id="UP000187283"/>
    </source>
</evidence>
<feature type="compositionally biased region" description="Polar residues" evidence="1">
    <location>
        <begin position="140"/>
        <end position="156"/>
    </location>
</feature>
<reference evidence="2 3" key="1">
    <citation type="submission" date="2017-01" db="EMBL/GenBank/DDBJ databases">
        <authorList>
            <person name="Mah S.A."/>
            <person name="Swanson W.J."/>
            <person name="Moy G.W."/>
            <person name="Vacquier V.D."/>
        </authorList>
    </citation>
    <scope>NUCLEOTIDE SEQUENCE [LARGE SCALE GENOMIC DNA]</scope>
    <source>
        <strain evidence="2 3">GSMNP</strain>
    </source>
</reference>
<sequence>MREFPSLSSIETLSIAHDSPKHTRFERSYKNTYSINTQKLEPSLEPIEANTSDFISRIHWEVEACYLSKNLPVPIQIKYPPPDPMFEDDILEKKNEAHKAKLKAEKKIKRLSHDDDMKRQSVILSPQKIALIQNEISVPGSTHTAARNKSTGNSVNHHNEANVDLGIKSDKKNKLSSIFELKNFKASTKKISSKLKINFFKS</sequence>
<proteinExistence type="predicted"/>
<dbReference type="AlphaFoldDB" id="A0A1R1Y8X0"/>
<keyword evidence="3" id="KW-1185">Reference proteome</keyword>
<comment type="caution">
    <text evidence="2">The sequence shown here is derived from an EMBL/GenBank/DDBJ whole genome shotgun (WGS) entry which is preliminary data.</text>
</comment>